<evidence type="ECO:0000313" key="3">
    <source>
        <dbReference type="Proteomes" id="UP000032180"/>
    </source>
</evidence>
<organism evidence="2 3">
    <name type="scientific">Leersia perrieri</name>
    <dbReference type="NCBI Taxonomy" id="77586"/>
    <lineage>
        <taxon>Eukaryota</taxon>
        <taxon>Viridiplantae</taxon>
        <taxon>Streptophyta</taxon>
        <taxon>Embryophyta</taxon>
        <taxon>Tracheophyta</taxon>
        <taxon>Spermatophyta</taxon>
        <taxon>Magnoliopsida</taxon>
        <taxon>Liliopsida</taxon>
        <taxon>Poales</taxon>
        <taxon>Poaceae</taxon>
        <taxon>BOP clade</taxon>
        <taxon>Oryzoideae</taxon>
        <taxon>Oryzeae</taxon>
        <taxon>Oryzinae</taxon>
        <taxon>Leersia</taxon>
    </lineage>
</organism>
<reference evidence="3" key="2">
    <citation type="submission" date="2013-12" db="EMBL/GenBank/DDBJ databases">
        <authorList>
            <person name="Yu Y."/>
            <person name="Lee S."/>
            <person name="de Baynast K."/>
            <person name="Wissotski M."/>
            <person name="Liu L."/>
            <person name="Talag J."/>
            <person name="Goicoechea J."/>
            <person name="Angelova A."/>
            <person name="Jetty R."/>
            <person name="Kudrna D."/>
            <person name="Golser W."/>
            <person name="Rivera L."/>
            <person name="Zhang J."/>
            <person name="Wing R."/>
        </authorList>
    </citation>
    <scope>NUCLEOTIDE SEQUENCE</scope>
</reference>
<evidence type="ECO:0000313" key="2">
    <source>
        <dbReference type="EnsemblPlants" id="LPERR05G13790.1"/>
    </source>
</evidence>
<dbReference type="EnsemblPlants" id="LPERR05G13790.1">
    <property type="protein sequence ID" value="LPERR05G13790.1"/>
    <property type="gene ID" value="LPERR05G13790"/>
</dbReference>
<proteinExistence type="predicted"/>
<reference evidence="2" key="3">
    <citation type="submission" date="2015-04" db="UniProtKB">
        <authorList>
            <consortium name="EnsemblPlants"/>
        </authorList>
    </citation>
    <scope>IDENTIFICATION</scope>
</reference>
<feature type="region of interest" description="Disordered" evidence="1">
    <location>
        <begin position="79"/>
        <end position="103"/>
    </location>
</feature>
<sequence>MHRATTGGGQLGERCDHRSDRPIDQWQWWLWPRIRRDLAAVAAVCTELCWMRFRTCHERWHGNQQQIGKIADDWDSRMGRLSQHKQRAQDDYSANRLSTGSSRAGHRRDMGVFLMVEASAIVNS</sequence>
<dbReference type="HOGENOM" id="CLU_2007211_0_0_1"/>
<dbReference type="Gramene" id="LPERR05G13790.1">
    <property type="protein sequence ID" value="LPERR05G13790.1"/>
    <property type="gene ID" value="LPERR05G13790"/>
</dbReference>
<evidence type="ECO:0000256" key="1">
    <source>
        <dbReference type="SAM" id="MobiDB-lite"/>
    </source>
</evidence>
<keyword evidence="3" id="KW-1185">Reference proteome</keyword>
<protein>
    <submittedName>
        <fullName evidence="2">Uncharacterized protein</fullName>
    </submittedName>
</protein>
<name>A0A0D9WGU6_9ORYZ</name>
<reference evidence="2 3" key="1">
    <citation type="submission" date="2012-08" db="EMBL/GenBank/DDBJ databases">
        <title>Oryza genome evolution.</title>
        <authorList>
            <person name="Wing R.A."/>
        </authorList>
    </citation>
    <scope>NUCLEOTIDE SEQUENCE</scope>
</reference>
<accession>A0A0D9WGU6</accession>
<dbReference type="AlphaFoldDB" id="A0A0D9WGU6"/>
<dbReference type="Proteomes" id="UP000032180">
    <property type="component" value="Chromosome 5"/>
</dbReference>